<sequence>MALCSVFLNLHLLFFVCLTIEALGVAKPSVASYLSQEILAEQEADRVHGLPAQPPVKFNNMVVISLSMKLKEEHCSICFLRPLTNQNKNPFSYGSMKVRVISSEFSFKILHATPNAFDNDVCSYFLHSLLSLRVSVSVCGSVRVSRQSRCKLLVLNRMPGEEVLAQEDERGRCFEPETSEDEWRKSRTRSLRRKAITTSTRLAYSLRKRNTRVANSDFASICIEDVRDANEEKAVNSFRQVLLTRDLLPDSHDDYHEMLRFLKARKFNIDKKVQMWADMLHWRKEYGVDSILQEFVYKEYEEVQCYYPHGYHGVDKEGQPVYIERLGKVEPSKLMSVTTVDRFLKYHVQGFEKMFKEKFPACSIAAKRHIDKTTTILDVHGVNWVSFSKVAHDLVMRMQKIDGDNYHEVLGNKFQSRLLQIIDTSQLPDFLGGSCSCPNDGGCLRSDKGPWNDPDILKLLHSREAMKLTKFGSSSVADGVDVKSYASKVKSTGISEPLSASEVRLNPSAFVQSVPSSEKEWGKVWEVFIPQSKNKQGQRYGFVCFKGVEDAGWLKRQLDNKIYIEGKKLFVNKPKFQRGGKREVGRTGGEVVRVRKVSMNPMEPKQARINSTTSTSMKSYAEAVKHDHKMKEKEITMPLMGKKGPEVPDVSVVIQTGKDKTSWLDNLWVGRLKNRDMDKAKADKLNRREQSNGESTIFSIQKWTPEMKTEFRLIWIHIWGVPLEIWDTKHFQTLLSTFGEIVDLDEETADRSRLDVARILIRTKEKPIFSKSMMAMVNDNEHHLFLREEVARPIGKRGWRPELETFPPSPFTTVMEDSDKDSITCIPDGASSEYRRDGQRRRWTNDINLWCADSKVSSDGDVSPHQQEPLPAMSLLHCATRQEVFNGPLTEPLHGSRMEARRISSLAQKTLPIEEKEDAGPKEDDIVKGADLRVLQYSPEDITPVLCPAVNTSLNSPTKVSHGLNNSIHNRGPEGVMQNLGLNIKGPESIGEETTHNLKVYSRKKVGAGSRYSGHTKIAETSRNDNKSSPLDITDNGLIYREDDVSGGVHPADVVTPQTQTCLSPISSTSFTNALAEDEEVFHHEVARHLGLTFDGGAVKRSTIRKLTLTNNLDVLCIQETKMESIDRKLCQYLWADCNVSSEFASATSSAGGLLCIWNNDSYIVDRKVVGNGFILLEGKWIKDNKRVSIINVYAPCELQRKRQQWEEILQLKTASQAAMWCVLGDFNSIRHQDERVSSAQFVSVDPSISEFNAWISDMNLEDVRSVGRRFTWCRPNGSAMSRLDRFLISDDWLLQWLDSTQYVLDKDFSYHCPILLKSKNIDWGPKPFKVMDWWLKDKGFQQLVQRQWGNYHPPGWGGYVRNHKIKLLKQCIKQWSLTNGEANARKVIMIKKELNALENGINDRPLSQVEVTLKKSLQVQLWEAAYAYESMFRQKARVKWLKERDNNSTYFHRLINHRRRRNAIPGIFMDDVWIHEPCRVKNAAVLYFKDRFLEECSNRPTLDGVFFSSLDLRDKESLVSRFNELEIKSSVWDWGDKSPGPDGLNFNFIKHFWEILKTDIMRFMGEFYINGSFPKGTNASFIALIPKVNDPQSFNDYRPISLIGCVYKIVAKVLAKRLAAVLPHLIDERQTAFMKGRHILHGVLIANEAIAEAKSRSKPCMVFKADFEKAYDSISWGFLDYMLMRMGFCERWRKWINGCLTTATISILVNGSPSKEFTPKRGLRQGDPLAPFLFNIVAEGHAGLMRSVVSKNLFRIYIVGSLKEEVNILQYADDTLFFGDATKHNVRTLKCVLRCFEEASGLKINYSKSHFGCLGKSVSWCREAAQFLNCSTMDFPFIYLGIPVGVSSKSWIVWQPIDPKKVVQKIVSIQRNFLWGGHQEANKIPWVKWDKQNSSINSMGDFVEGRWEWKLSWRRDFFDHEIHLAADFLAEIDSTHIHQSNRDFLCWKPNTNGIFSTKSAYKVLQESHHSDSEDNVLKSMWKLKIPPKVSAFSWRFFKNRLPTRDNLRKRQVTMSSYSCPLCDHEEESIYHLMFNCEKTRSLWWETMRWVNRVGPHSIDPKNHFLQFTQWNSKARTNKRWEFLWLALSFSIWYHRNAMLFKNQPFTPEKVMDDALFHT</sequence>
<feature type="chain" id="PRO_5019470318" evidence="7">
    <location>
        <begin position="27"/>
        <end position="2119"/>
    </location>
</feature>
<dbReference type="InterPro" id="IPR036273">
    <property type="entry name" value="CRAL/TRIO_N_dom_sf"/>
</dbReference>
<dbReference type="Pfam" id="PF00650">
    <property type="entry name" value="CRAL_TRIO"/>
    <property type="match status" value="1"/>
</dbReference>
<dbReference type="SMART" id="SM01100">
    <property type="entry name" value="CRAL_TRIO_N"/>
    <property type="match status" value="1"/>
</dbReference>
<feature type="region of interest" description="Disordered" evidence="6">
    <location>
        <begin position="1011"/>
        <end position="1031"/>
    </location>
</feature>
<dbReference type="InterPro" id="IPR005135">
    <property type="entry name" value="Endo/exonuclease/phosphatase"/>
</dbReference>
<dbReference type="InterPro" id="IPR051026">
    <property type="entry name" value="PI/PC_transfer"/>
</dbReference>
<feature type="domain" description="CRAL-TRIO" evidence="8">
    <location>
        <begin position="299"/>
        <end position="414"/>
    </location>
</feature>
<dbReference type="InterPro" id="IPR043502">
    <property type="entry name" value="DNA/RNA_pol_sf"/>
</dbReference>
<dbReference type="SUPFAM" id="SSF46938">
    <property type="entry name" value="CRAL/TRIO N-terminal domain"/>
    <property type="match status" value="1"/>
</dbReference>
<keyword evidence="7" id="KW-0732">Signal</keyword>
<dbReference type="InterPro" id="IPR012677">
    <property type="entry name" value="Nucleotide-bd_a/b_plait_sf"/>
</dbReference>
<dbReference type="PANTHER" id="PTHR45657:SF43">
    <property type="entry name" value="PHOSPHATIDYLINOSITOL_PHOSPHATIDYLCHOLINE TRANSFER PROTEIN SFH9"/>
    <property type="match status" value="1"/>
</dbReference>
<evidence type="ECO:0000256" key="3">
    <source>
        <dbReference type="ARBA" id="ARBA00022927"/>
    </source>
</evidence>
<evidence type="ECO:0000256" key="2">
    <source>
        <dbReference type="ARBA" id="ARBA00004395"/>
    </source>
</evidence>
<dbReference type="GO" id="GO:0005886">
    <property type="term" value="C:plasma membrane"/>
    <property type="evidence" value="ECO:0007669"/>
    <property type="project" value="UniProtKB-SubCell"/>
</dbReference>
<dbReference type="SMART" id="SM00516">
    <property type="entry name" value="SEC14"/>
    <property type="match status" value="1"/>
</dbReference>
<dbReference type="InterPro" id="IPR001251">
    <property type="entry name" value="CRAL-TRIO_dom"/>
</dbReference>
<dbReference type="PROSITE" id="PS50878">
    <property type="entry name" value="RT_POL"/>
    <property type="match status" value="1"/>
</dbReference>
<keyword evidence="4" id="KW-0333">Golgi apparatus</keyword>
<dbReference type="InterPro" id="IPR036691">
    <property type="entry name" value="Endo/exonu/phosph_ase_sf"/>
</dbReference>
<dbReference type="PROSITE" id="PS50191">
    <property type="entry name" value="CRAL_TRIO"/>
    <property type="match status" value="1"/>
</dbReference>
<dbReference type="InterPro" id="IPR036865">
    <property type="entry name" value="CRAL-TRIO_dom_sf"/>
</dbReference>
<dbReference type="GO" id="GO:0015031">
    <property type="term" value="P:protein transport"/>
    <property type="evidence" value="ECO:0007669"/>
    <property type="project" value="UniProtKB-KW"/>
</dbReference>
<dbReference type="Pfam" id="PF03372">
    <property type="entry name" value="Exo_endo_phos"/>
    <property type="match status" value="1"/>
</dbReference>
<feature type="compositionally biased region" description="Basic and acidic residues" evidence="6">
    <location>
        <begin position="1017"/>
        <end position="1026"/>
    </location>
</feature>
<feature type="signal peptide" evidence="7">
    <location>
        <begin position="1"/>
        <end position="26"/>
    </location>
</feature>
<dbReference type="GO" id="GO:0003824">
    <property type="term" value="F:catalytic activity"/>
    <property type="evidence" value="ECO:0007669"/>
    <property type="project" value="InterPro"/>
</dbReference>
<dbReference type="EMBL" id="QZWG01001024">
    <property type="protein sequence ID" value="RZB41383.1"/>
    <property type="molecule type" value="Genomic_DNA"/>
</dbReference>
<dbReference type="CDD" id="cd00590">
    <property type="entry name" value="RRM_SF"/>
    <property type="match status" value="1"/>
</dbReference>
<dbReference type="Proteomes" id="UP000289340">
    <property type="component" value="Unassembled WGS sequence"/>
</dbReference>
<dbReference type="SUPFAM" id="SSF52087">
    <property type="entry name" value="CRAL/TRIO domain"/>
    <property type="match status" value="1"/>
</dbReference>
<keyword evidence="11" id="KW-1185">Reference proteome</keyword>
<dbReference type="InterPro" id="IPR026960">
    <property type="entry name" value="RVT-Znf"/>
</dbReference>
<keyword evidence="3" id="KW-0813">Transport</keyword>
<evidence type="ECO:0000256" key="7">
    <source>
        <dbReference type="SAM" id="SignalP"/>
    </source>
</evidence>
<reference evidence="10 11" key="1">
    <citation type="submission" date="2018-09" db="EMBL/GenBank/DDBJ databases">
        <title>A high-quality reference genome of wild soybean provides a powerful tool to mine soybean genomes.</title>
        <authorList>
            <person name="Xie M."/>
            <person name="Chung C.Y.L."/>
            <person name="Li M.-W."/>
            <person name="Wong F.-L."/>
            <person name="Chan T.-F."/>
            <person name="Lam H.-M."/>
        </authorList>
    </citation>
    <scope>NUCLEOTIDE SEQUENCE [LARGE SCALE GENOMIC DNA]</scope>
    <source>
        <strain evidence="11">cv. W05</strain>
        <tissue evidence="10">Hypocotyl of etiolated seedlings</tissue>
    </source>
</reference>
<dbReference type="SUPFAM" id="SSF56219">
    <property type="entry name" value="DNase I-like"/>
    <property type="match status" value="1"/>
</dbReference>
<evidence type="ECO:0000256" key="4">
    <source>
        <dbReference type="ARBA" id="ARBA00023034"/>
    </source>
</evidence>
<dbReference type="CDD" id="cd00170">
    <property type="entry name" value="SEC14"/>
    <property type="match status" value="1"/>
</dbReference>
<proteinExistence type="inferred from homology"/>
<dbReference type="GO" id="GO:0000139">
    <property type="term" value="C:Golgi membrane"/>
    <property type="evidence" value="ECO:0007669"/>
    <property type="project" value="UniProtKB-SubCell"/>
</dbReference>
<name>A0A445EYF0_GLYSO</name>
<comment type="caution">
    <text evidence="10">The sequence shown here is derived from an EMBL/GenBank/DDBJ whole genome shotgun (WGS) entry which is preliminary data.</text>
</comment>
<dbReference type="SUPFAM" id="SSF54928">
    <property type="entry name" value="RNA-binding domain, RBD"/>
    <property type="match status" value="1"/>
</dbReference>
<protein>
    <submittedName>
        <fullName evidence="10">Phosphatidylinositol/phosphatidylcholine transfer protein SFH9</fullName>
    </submittedName>
</protein>
<gene>
    <name evidence="10" type="ORF">D0Y65_055275</name>
</gene>
<feature type="domain" description="Reverse transcriptase" evidence="9">
    <location>
        <begin position="1567"/>
        <end position="1845"/>
    </location>
</feature>
<comment type="subcellular location">
    <subcellularLocation>
        <location evidence="1">Cell membrane</location>
        <topology evidence="1">Peripheral membrane protein</topology>
    </subcellularLocation>
    <subcellularLocation>
        <location evidence="2">Golgi apparatus membrane</location>
        <topology evidence="2">Peripheral membrane protein</topology>
    </subcellularLocation>
</comment>
<dbReference type="GO" id="GO:0003676">
    <property type="term" value="F:nucleic acid binding"/>
    <property type="evidence" value="ECO:0007669"/>
    <property type="project" value="InterPro"/>
</dbReference>
<keyword evidence="3" id="KW-0653">Protein transport</keyword>
<dbReference type="Gene3D" id="1.10.8.20">
    <property type="entry name" value="N-terminal domain of phosphatidylinositol transfer protein sec14p"/>
    <property type="match status" value="1"/>
</dbReference>
<dbReference type="CDD" id="cd01650">
    <property type="entry name" value="RT_nLTR_like"/>
    <property type="match status" value="1"/>
</dbReference>
<evidence type="ECO:0000256" key="1">
    <source>
        <dbReference type="ARBA" id="ARBA00004202"/>
    </source>
</evidence>
<evidence type="ECO:0000313" key="11">
    <source>
        <dbReference type="Proteomes" id="UP000289340"/>
    </source>
</evidence>
<dbReference type="InterPro" id="IPR011074">
    <property type="entry name" value="CRAL/TRIO_N_dom"/>
</dbReference>
<dbReference type="Gene3D" id="3.40.525.10">
    <property type="entry name" value="CRAL-TRIO lipid binding domain"/>
    <property type="match status" value="2"/>
</dbReference>
<accession>A0A445EYF0</accession>
<dbReference type="Gene3D" id="3.30.70.330">
    <property type="match status" value="1"/>
</dbReference>
<organism evidence="10 11">
    <name type="scientific">Glycine soja</name>
    <name type="common">Wild soybean</name>
    <dbReference type="NCBI Taxonomy" id="3848"/>
    <lineage>
        <taxon>Eukaryota</taxon>
        <taxon>Viridiplantae</taxon>
        <taxon>Streptophyta</taxon>
        <taxon>Embryophyta</taxon>
        <taxon>Tracheophyta</taxon>
        <taxon>Spermatophyta</taxon>
        <taxon>Magnoliopsida</taxon>
        <taxon>eudicotyledons</taxon>
        <taxon>Gunneridae</taxon>
        <taxon>Pentapetalae</taxon>
        <taxon>rosids</taxon>
        <taxon>fabids</taxon>
        <taxon>Fabales</taxon>
        <taxon>Fabaceae</taxon>
        <taxon>Papilionoideae</taxon>
        <taxon>50 kb inversion clade</taxon>
        <taxon>NPAAA clade</taxon>
        <taxon>indigoferoid/millettioid clade</taxon>
        <taxon>Phaseoleae</taxon>
        <taxon>Glycine</taxon>
        <taxon>Glycine subgen. Soja</taxon>
    </lineage>
</organism>
<dbReference type="PANTHER" id="PTHR45657">
    <property type="entry name" value="CRAL-TRIO DOMAIN-CONTAINING PROTEIN YKL091C-RELATED"/>
    <property type="match status" value="1"/>
</dbReference>
<dbReference type="Pfam" id="PF00078">
    <property type="entry name" value="RVT_1"/>
    <property type="match status" value="1"/>
</dbReference>
<evidence type="ECO:0000259" key="8">
    <source>
        <dbReference type="PROSITE" id="PS50191"/>
    </source>
</evidence>
<dbReference type="Gene3D" id="3.60.10.10">
    <property type="entry name" value="Endonuclease/exonuclease/phosphatase"/>
    <property type="match status" value="1"/>
</dbReference>
<dbReference type="InterPro" id="IPR035979">
    <property type="entry name" value="RBD_domain_sf"/>
</dbReference>
<dbReference type="InterPro" id="IPR000477">
    <property type="entry name" value="RT_dom"/>
</dbReference>
<evidence type="ECO:0000256" key="6">
    <source>
        <dbReference type="SAM" id="MobiDB-lite"/>
    </source>
</evidence>
<dbReference type="SUPFAM" id="SSF56672">
    <property type="entry name" value="DNA/RNA polymerases"/>
    <property type="match status" value="1"/>
</dbReference>
<evidence type="ECO:0000313" key="10">
    <source>
        <dbReference type="EMBL" id="RZB41383.1"/>
    </source>
</evidence>
<evidence type="ECO:0000259" key="9">
    <source>
        <dbReference type="PROSITE" id="PS50878"/>
    </source>
</evidence>
<dbReference type="Pfam" id="PF13966">
    <property type="entry name" value="zf-RVT"/>
    <property type="match status" value="1"/>
</dbReference>
<comment type="similarity">
    <text evidence="5">Belongs to the SFH family.</text>
</comment>
<evidence type="ECO:0000256" key="5">
    <source>
        <dbReference type="ARBA" id="ARBA00038020"/>
    </source>
</evidence>